<name>A0A9P6WJ18_9ASCO</name>
<dbReference type="Proteomes" id="UP000697127">
    <property type="component" value="Unassembled WGS sequence"/>
</dbReference>
<keyword evidence="2" id="KW-1185">Reference proteome</keyword>
<gene>
    <name evidence="1" type="ORF">C6P40_003019</name>
</gene>
<comment type="caution">
    <text evidence="1">The sequence shown here is derived from an EMBL/GenBank/DDBJ whole genome shotgun (WGS) entry which is preliminary data.</text>
</comment>
<proteinExistence type="predicted"/>
<dbReference type="AlphaFoldDB" id="A0A9P6WJ18"/>
<dbReference type="EMBL" id="PUHW01000330">
    <property type="protein sequence ID" value="KAG0687022.1"/>
    <property type="molecule type" value="Genomic_DNA"/>
</dbReference>
<evidence type="ECO:0000313" key="1">
    <source>
        <dbReference type="EMBL" id="KAG0687022.1"/>
    </source>
</evidence>
<organism evidence="1 2">
    <name type="scientific">Pichia californica</name>
    <dbReference type="NCBI Taxonomy" id="460514"/>
    <lineage>
        <taxon>Eukaryota</taxon>
        <taxon>Fungi</taxon>
        <taxon>Dikarya</taxon>
        <taxon>Ascomycota</taxon>
        <taxon>Saccharomycotina</taxon>
        <taxon>Pichiomycetes</taxon>
        <taxon>Pichiales</taxon>
        <taxon>Pichiaceae</taxon>
        <taxon>Pichia</taxon>
    </lineage>
</organism>
<sequence length="277" mass="32452">MKFNSTYHNISKKSSTKRSLLPKITSFTLPSSSPLRSVGPRLLVINKATKKSEIEKTQIDIKINTSYLSSPSSNNSPIINKNKKKFLKNLELEDYSCDFSQIKCYDEQIVNPINNILQNSNKVDVLNKKYDIDESVSIFLNKFYNDGIFDLQLEEVSYGADFHNYNENYDQFKTRIQYQITYFKNYLEAIIEIPSFESKDCLKNEIVLKLKNMLLNSQTGPRKYKVIILTPRLGASWLERKLKYSRIIKFNNDYQYILVKVKKSFEQNVRDCLSEFM</sequence>
<evidence type="ECO:0000313" key="2">
    <source>
        <dbReference type="Proteomes" id="UP000697127"/>
    </source>
</evidence>
<accession>A0A9P6WJ18</accession>
<dbReference type="OrthoDB" id="10542067at2759"/>
<reference evidence="1" key="1">
    <citation type="submission" date="2020-11" db="EMBL/GenBank/DDBJ databases">
        <title>Kefir isolates.</title>
        <authorList>
            <person name="Marcisauskas S."/>
            <person name="Kim Y."/>
            <person name="Blasche S."/>
        </authorList>
    </citation>
    <scope>NUCLEOTIDE SEQUENCE</scope>
    <source>
        <strain evidence="1">Olga-1</strain>
    </source>
</reference>
<protein>
    <submittedName>
        <fullName evidence="1">Uncharacterized protein</fullName>
    </submittedName>
</protein>